<comment type="caution">
    <text evidence="6">The sequence shown here is derived from an EMBL/GenBank/DDBJ whole genome shotgun (WGS) entry which is preliminary data.</text>
</comment>
<keyword evidence="7" id="KW-1185">Reference proteome</keyword>
<dbReference type="EMBL" id="QCYY01000447">
    <property type="protein sequence ID" value="ROT85106.1"/>
    <property type="molecule type" value="Genomic_DNA"/>
</dbReference>
<dbReference type="GO" id="GO:0016020">
    <property type="term" value="C:membrane"/>
    <property type="evidence" value="ECO:0007669"/>
    <property type="project" value="InterPro"/>
</dbReference>
<evidence type="ECO:0000256" key="5">
    <source>
        <dbReference type="SAM" id="MobiDB-lite"/>
    </source>
</evidence>
<evidence type="ECO:0000313" key="6">
    <source>
        <dbReference type="EMBL" id="ROT85106.1"/>
    </source>
</evidence>
<dbReference type="InterPro" id="IPR001548">
    <property type="entry name" value="Peptidase_M2"/>
</dbReference>
<reference evidence="6 7" key="1">
    <citation type="submission" date="2018-04" db="EMBL/GenBank/DDBJ databases">
        <authorList>
            <person name="Zhang X."/>
            <person name="Yuan J."/>
            <person name="Li F."/>
            <person name="Xiang J."/>
        </authorList>
    </citation>
    <scope>NUCLEOTIDE SEQUENCE [LARGE SCALE GENOMIC DNA]</scope>
    <source>
        <tissue evidence="6">Muscle</tissue>
    </source>
</reference>
<dbReference type="AlphaFoldDB" id="A0A3R7NEK6"/>
<evidence type="ECO:0000256" key="1">
    <source>
        <dbReference type="ARBA" id="ARBA00008139"/>
    </source>
</evidence>
<dbReference type="Pfam" id="PF01401">
    <property type="entry name" value="Peptidase_M2"/>
    <property type="match status" value="1"/>
</dbReference>
<keyword evidence="3" id="KW-1015">Disulfide bond</keyword>
<evidence type="ECO:0000256" key="2">
    <source>
        <dbReference type="ARBA" id="ARBA00022729"/>
    </source>
</evidence>
<dbReference type="Proteomes" id="UP000283509">
    <property type="component" value="Unassembled WGS sequence"/>
</dbReference>
<reference evidence="6 7" key="2">
    <citation type="submission" date="2019-01" db="EMBL/GenBank/DDBJ databases">
        <title>The decoding of complex shrimp genome reveals the adaptation for benthos swimmer, frequently molting mechanism and breeding impact on genome.</title>
        <authorList>
            <person name="Sun Y."/>
            <person name="Gao Y."/>
            <person name="Yu Y."/>
        </authorList>
    </citation>
    <scope>NUCLEOTIDE SEQUENCE [LARGE SCALE GENOMIC DNA]</scope>
    <source>
        <tissue evidence="6">Muscle</tissue>
    </source>
</reference>
<comment type="similarity">
    <text evidence="1">Belongs to the peptidase M2 family.</text>
</comment>
<dbReference type="GO" id="GO:0006508">
    <property type="term" value="P:proteolysis"/>
    <property type="evidence" value="ECO:0007669"/>
    <property type="project" value="InterPro"/>
</dbReference>
<feature type="region of interest" description="Disordered" evidence="5">
    <location>
        <begin position="216"/>
        <end position="262"/>
    </location>
</feature>
<name>A0A3R7NEK6_PENVA</name>
<dbReference type="GO" id="GO:0008237">
    <property type="term" value="F:metallopeptidase activity"/>
    <property type="evidence" value="ECO:0007669"/>
    <property type="project" value="InterPro"/>
</dbReference>
<organism evidence="6 7">
    <name type="scientific">Penaeus vannamei</name>
    <name type="common">Whiteleg shrimp</name>
    <name type="synonym">Litopenaeus vannamei</name>
    <dbReference type="NCBI Taxonomy" id="6689"/>
    <lineage>
        <taxon>Eukaryota</taxon>
        <taxon>Metazoa</taxon>
        <taxon>Ecdysozoa</taxon>
        <taxon>Arthropoda</taxon>
        <taxon>Crustacea</taxon>
        <taxon>Multicrustacea</taxon>
        <taxon>Malacostraca</taxon>
        <taxon>Eumalacostraca</taxon>
        <taxon>Eucarida</taxon>
        <taxon>Decapoda</taxon>
        <taxon>Dendrobranchiata</taxon>
        <taxon>Penaeoidea</taxon>
        <taxon>Penaeidae</taxon>
        <taxon>Penaeus</taxon>
    </lineage>
</organism>
<evidence type="ECO:0000256" key="3">
    <source>
        <dbReference type="ARBA" id="ARBA00023157"/>
    </source>
</evidence>
<protein>
    <submittedName>
        <fullName evidence="6">Uncharacterized protein</fullName>
    </submittedName>
</protein>
<proteinExistence type="inferred from homology"/>
<accession>A0A3R7NEK6</accession>
<dbReference type="GO" id="GO:0008241">
    <property type="term" value="F:peptidyl-dipeptidase activity"/>
    <property type="evidence" value="ECO:0007669"/>
    <property type="project" value="InterPro"/>
</dbReference>
<sequence>MTANSTNSGGRNARPRPLGVRTVLCFASWPQQTDLWWGPRPLFLVQWSRPPDRSLCLVSWPPTDLFLVSWPRRQKWPPTDPLVSWPDRPDLSCGPRPIYGTDLLFSSSRGPDRPNLLSVAPDRLSCLVARQTRPFLSCGSLLVSWPRQTRPFLSCGPRPRWHRPTLLLLVAPTDQTSLVVAPTEFVARQPFLSRLVSWPRQTRPFLSCGPDRSGTDLLLSSRAPTDQTSLVRGPDRSRGPDRPDLSCPVAPDRSLLSRGPDRPDLSCPVAPVVAPTDQTFLVLWPPTDPYGTDLLFSSSRGPDRPDLSCPVAPTDLSCLVAPTDLSCLVAPDRPDLSYRGGPEGTDDLLSFLVSWPWTRPIPMAPTYSSRLLVAPDRPDLSCPVAPTELVSCPVAPTDLSCLVAPTDQTFLVLWPPTDLSCLVAPTDQTFFLLDLLQKGASEPWKKQLGDFLGTGNGNMDASALLDYFQPLDDFLTKFLSDNDITPGWRQGQVESYTLDERVEIPATTPGENIELGQQKTDL</sequence>
<evidence type="ECO:0000256" key="4">
    <source>
        <dbReference type="ARBA" id="ARBA00023180"/>
    </source>
</evidence>
<evidence type="ECO:0000313" key="7">
    <source>
        <dbReference type="Proteomes" id="UP000283509"/>
    </source>
</evidence>
<gene>
    <name evidence="6" type="ORF">C7M84_021339</name>
</gene>
<keyword evidence="2" id="KW-0732">Signal</keyword>
<dbReference type="SUPFAM" id="SSF55486">
    <property type="entry name" value="Metalloproteases ('zincins'), catalytic domain"/>
    <property type="match status" value="1"/>
</dbReference>
<feature type="compositionally biased region" description="Basic and acidic residues" evidence="5">
    <location>
        <begin position="233"/>
        <end position="244"/>
    </location>
</feature>
<dbReference type="OrthoDB" id="10029630at2759"/>
<keyword evidence="4" id="KW-0325">Glycoprotein</keyword>